<accession>A0A7U0KRW0</accession>
<organism evidence="1">
    <name type="scientific">Olisthodiscus luteus</name>
    <name type="common">Marine phytoflagellate</name>
    <dbReference type="NCBI Taxonomy" id="83000"/>
    <lineage>
        <taxon>Eukaryota</taxon>
        <taxon>Sar</taxon>
        <taxon>Stramenopiles</taxon>
        <taxon>Ochrophyta</taxon>
        <taxon>Olisthodiscophyceae</taxon>
        <taxon>Olisthodiscaceae</taxon>
        <taxon>Olisthodiscus</taxon>
    </lineage>
</organism>
<dbReference type="Pfam" id="PF10718">
    <property type="entry name" value="Ycf34"/>
    <property type="match status" value="1"/>
</dbReference>
<reference evidence="1" key="1">
    <citation type="journal article" date="2021" name="J. Phycol.">
        <title>Olisthodiscus represents a new class of Ochrophyta.</title>
        <authorList>
            <person name="Barcyte D."/>
            <person name="Eikrem W."/>
            <person name="Engesmo A."/>
            <person name="Seoane S."/>
            <person name="Wohlmann J."/>
            <person name="Horak A."/>
            <person name="Yurchenko T."/>
            <person name="Elias M."/>
        </authorList>
    </citation>
    <scope>NUCLEOTIDE SEQUENCE</scope>
    <source>
        <strain evidence="1">K-0444</strain>
    </source>
</reference>
<keyword evidence="1" id="KW-0934">Plastid</keyword>
<geneLocation type="plastid" evidence="1"/>
<dbReference type="InterPro" id="IPR019656">
    <property type="entry name" value="Uncharacterised_Ycf34"/>
</dbReference>
<name>A0A7U0KRW0_OLILU</name>
<dbReference type="AlphaFoldDB" id="A0A7U0KRW0"/>
<protein>
    <submittedName>
        <fullName evidence="1">Conserved hypothetical plastid protein</fullName>
    </submittedName>
</protein>
<proteinExistence type="predicted"/>
<gene>
    <name evidence="1" type="primary">ycf34</name>
</gene>
<dbReference type="EMBL" id="MT859097">
    <property type="protein sequence ID" value="QQW50540.1"/>
    <property type="molecule type" value="Genomic_DNA"/>
</dbReference>
<dbReference type="GeneID" id="67154493"/>
<sequence>MCVCINCFYLTFCSRYYLFEKIGLEANTAKYPFFYPFLVNVVFHIKMKNQSISSITLEWDIIECLSFVDKPGLWHSISKN</sequence>
<evidence type="ECO:0000313" key="1">
    <source>
        <dbReference type="EMBL" id="QQW50540.1"/>
    </source>
</evidence>
<dbReference type="RefSeq" id="YP_010152879.1">
    <property type="nucleotide sequence ID" value="NC_057170.1"/>
</dbReference>